<keyword evidence="7" id="KW-0325">Glycoprotein</keyword>
<evidence type="ECO:0000256" key="8">
    <source>
        <dbReference type="PIRSR" id="PIRSR600175-1"/>
    </source>
</evidence>
<evidence type="ECO:0000256" key="10">
    <source>
        <dbReference type="SAM" id="Phobius"/>
    </source>
</evidence>
<comment type="caution">
    <text evidence="11">The sequence shown here is derived from an EMBL/GenBank/DDBJ whole genome shotgun (WGS) entry which is preliminary data.</text>
</comment>
<feature type="transmembrane region" description="Helical" evidence="10">
    <location>
        <begin position="406"/>
        <end position="427"/>
    </location>
</feature>
<feature type="transmembrane region" description="Helical" evidence="10">
    <location>
        <begin position="447"/>
        <end position="469"/>
    </location>
</feature>
<dbReference type="GO" id="GO:0035725">
    <property type="term" value="P:sodium ion transmembrane transport"/>
    <property type="evidence" value="ECO:0007669"/>
    <property type="project" value="TreeGrafter"/>
</dbReference>
<evidence type="ECO:0000256" key="4">
    <source>
        <dbReference type="ARBA" id="ARBA00022692"/>
    </source>
</evidence>
<feature type="binding site" evidence="8">
    <location>
        <position position="346"/>
    </location>
    <ligand>
        <name>Na(+)</name>
        <dbReference type="ChEBI" id="CHEBI:29101"/>
        <label>1</label>
    </ligand>
</feature>
<proteinExistence type="inferred from homology"/>
<keyword evidence="8" id="KW-0915">Sodium</keyword>
<feature type="binding site" evidence="8">
    <location>
        <position position="22"/>
    </location>
    <ligand>
        <name>Na(+)</name>
        <dbReference type="ChEBI" id="CHEBI:29101"/>
        <label>1</label>
    </ligand>
</feature>
<reference evidence="11 12" key="1">
    <citation type="submission" date="2018-04" db="EMBL/GenBank/DDBJ databases">
        <title>The genome of golden apple snail Pomacea canaliculata provides insight into stress tolerance and invasive adaptation.</title>
        <authorList>
            <person name="Liu C."/>
            <person name="Liu B."/>
            <person name="Ren Y."/>
            <person name="Zhang Y."/>
            <person name="Wang H."/>
            <person name="Li S."/>
            <person name="Jiang F."/>
            <person name="Yin L."/>
            <person name="Zhang G."/>
            <person name="Qian W."/>
            <person name="Fan W."/>
        </authorList>
    </citation>
    <scope>NUCLEOTIDE SEQUENCE [LARGE SCALE GENOMIC DNA]</scope>
    <source>
        <strain evidence="11">SZHN2017</strain>
        <tissue evidence="11">Muscle</tissue>
    </source>
</reference>
<dbReference type="EMBL" id="PZQS01000003">
    <property type="protein sequence ID" value="PVD34562.1"/>
    <property type="molecule type" value="Genomic_DNA"/>
</dbReference>
<evidence type="ECO:0000256" key="9">
    <source>
        <dbReference type="PIRSR" id="PIRSR600175-2"/>
    </source>
</evidence>
<feature type="binding site" evidence="8">
    <location>
        <position position="281"/>
    </location>
    <ligand>
        <name>Na(+)</name>
        <dbReference type="ChEBI" id="CHEBI:29101"/>
        <label>1</label>
    </ligand>
</feature>
<keyword evidence="5 10" id="KW-1133">Transmembrane helix</keyword>
<accession>A0A2T7PMD4</accession>
<feature type="binding site" evidence="8">
    <location>
        <position position="27"/>
    </location>
    <ligand>
        <name>Na(+)</name>
        <dbReference type="ChEBI" id="CHEBI:29101"/>
        <label>1</label>
    </ligand>
</feature>
<dbReference type="GO" id="GO:0046872">
    <property type="term" value="F:metal ion binding"/>
    <property type="evidence" value="ECO:0007669"/>
    <property type="project" value="UniProtKB-KW"/>
</dbReference>
<keyword evidence="6 10" id="KW-0472">Membrane</keyword>
<keyword evidence="3" id="KW-0813">Transport</keyword>
<keyword evidence="4 10" id="KW-0812">Transmembrane</keyword>
<dbReference type="AlphaFoldDB" id="A0A2T7PMD4"/>
<feature type="transmembrane region" description="Helical" evidence="10">
    <location>
        <begin position="275"/>
        <end position="296"/>
    </location>
</feature>
<sequence>MVVERGNWSRQLDFVLSSVGFAVGLGNVWRFPYLAYRNGGGTGLAMVIISAVVCIYYNVIIAYAIYYMFVSFVYLDDDLPWANCKGFWATDSCRDRSYPDFTNASGESALQYHNNFSFSDLNSTVVTSSLFGECKKIFTSPAGDFWSHFILRIGNSSIERLGSISLKNVLTLALAWILVFVCLMKGIKSSGKVVYFTATFPYVILTVLLVRGLTLDGYMEGVLFYVVPKWEKLADMKAWGDAATQIFYSLGIGFGGLLTMASYNKFKNNCYRDAILVAVINCSTSVYAGFAIFSMLGHMAYVSNRKIEEVADSGPGLAFVAYPEGITKLPAMSLWSFLFFFMILTLGLDSQFAMMETVISGISDLFPSVLRKRKTLFTFVLCLLGFLLGIPQTTEGGIYVLTLMDWYSGSYNLMIVALSELICLMYVYGFKNFSMDIEMMVGFKPNYYWLATWLVITPAAIVFIIISGAVRYSKAYYGKYVFEDFAQGLGWMMVSLPLLAILIVGAVQMIRYGVPGCFRPQPSWGPAKRENHTGRYAHLNDGSDKLDHVVTDKDNGGHVNAAYGYGEVNVRL</sequence>
<name>A0A2T7PMD4_POMCA</name>
<dbReference type="PROSITE" id="PS50267">
    <property type="entry name" value="NA_NEUROTRAN_SYMP_3"/>
    <property type="match status" value="1"/>
</dbReference>
<evidence type="ECO:0008006" key="13">
    <source>
        <dbReference type="Google" id="ProtNLM"/>
    </source>
</evidence>
<dbReference type="OrthoDB" id="6581954at2759"/>
<feature type="transmembrane region" description="Helical" evidence="10">
    <location>
        <begin position="489"/>
        <end position="510"/>
    </location>
</feature>
<keyword evidence="12" id="KW-1185">Reference proteome</keyword>
<comment type="subcellular location">
    <subcellularLocation>
        <location evidence="1">Membrane</location>
        <topology evidence="1">Multi-pass membrane protein</topology>
    </subcellularLocation>
</comment>
<evidence type="ECO:0000256" key="1">
    <source>
        <dbReference type="ARBA" id="ARBA00004141"/>
    </source>
</evidence>
<feature type="transmembrane region" description="Helical" evidence="10">
    <location>
        <begin position="43"/>
        <end position="69"/>
    </location>
</feature>
<comment type="similarity">
    <text evidence="2">Belongs to the sodium:neurotransmitter symporter (SNF) (TC 2.A.22) family.</text>
</comment>
<evidence type="ECO:0000313" key="12">
    <source>
        <dbReference type="Proteomes" id="UP000245119"/>
    </source>
</evidence>
<dbReference type="SUPFAM" id="SSF161070">
    <property type="entry name" value="SNF-like"/>
    <property type="match status" value="1"/>
</dbReference>
<dbReference type="InterPro" id="IPR037272">
    <property type="entry name" value="SNS_sf"/>
</dbReference>
<feature type="binding site" evidence="8">
    <location>
        <position position="249"/>
    </location>
    <ligand>
        <name>Na(+)</name>
        <dbReference type="ChEBI" id="CHEBI:29101"/>
        <label>1</label>
    </ligand>
</feature>
<dbReference type="InterPro" id="IPR000175">
    <property type="entry name" value="Na/ntran_symport"/>
</dbReference>
<feature type="transmembrane region" description="Helical" evidence="10">
    <location>
        <begin position="334"/>
        <end position="354"/>
    </location>
</feature>
<evidence type="ECO:0000256" key="6">
    <source>
        <dbReference type="ARBA" id="ARBA00023136"/>
    </source>
</evidence>
<dbReference type="PANTHER" id="PTHR11616:SF321">
    <property type="entry name" value="SODIUM-DEPENDENT NUTRIENT AMINO ACID TRANSPORTER 1-RELATED"/>
    <property type="match status" value="1"/>
</dbReference>
<dbReference type="PRINTS" id="PR00176">
    <property type="entry name" value="NANEUSMPORT"/>
</dbReference>
<feature type="transmembrane region" description="Helical" evidence="10">
    <location>
        <begin position="194"/>
        <end position="214"/>
    </location>
</feature>
<feature type="binding site" evidence="8">
    <location>
        <position position="349"/>
    </location>
    <ligand>
        <name>Na(+)</name>
        <dbReference type="ChEBI" id="CHEBI:29101"/>
        <label>1</label>
    </ligand>
</feature>
<evidence type="ECO:0000256" key="2">
    <source>
        <dbReference type="ARBA" id="ARBA00006459"/>
    </source>
</evidence>
<protein>
    <recommendedName>
        <fullName evidence="13">Transporter</fullName>
    </recommendedName>
</protein>
<dbReference type="GO" id="GO:0006865">
    <property type="term" value="P:amino acid transport"/>
    <property type="evidence" value="ECO:0007669"/>
    <property type="project" value="TreeGrafter"/>
</dbReference>
<feature type="binding site" evidence="8">
    <location>
        <position position="20"/>
    </location>
    <ligand>
        <name>Na(+)</name>
        <dbReference type="ChEBI" id="CHEBI:29101"/>
        <label>1</label>
    </ligand>
</feature>
<keyword evidence="9" id="KW-1015">Disulfide bond</keyword>
<dbReference type="Pfam" id="PF00209">
    <property type="entry name" value="SNF"/>
    <property type="match status" value="1"/>
</dbReference>
<feature type="transmembrane region" description="Helical" evidence="10">
    <location>
        <begin position="375"/>
        <end position="394"/>
    </location>
</feature>
<organism evidence="11 12">
    <name type="scientific">Pomacea canaliculata</name>
    <name type="common">Golden apple snail</name>
    <dbReference type="NCBI Taxonomy" id="400727"/>
    <lineage>
        <taxon>Eukaryota</taxon>
        <taxon>Metazoa</taxon>
        <taxon>Spiralia</taxon>
        <taxon>Lophotrochozoa</taxon>
        <taxon>Mollusca</taxon>
        <taxon>Gastropoda</taxon>
        <taxon>Caenogastropoda</taxon>
        <taxon>Architaenioglossa</taxon>
        <taxon>Ampullarioidea</taxon>
        <taxon>Ampullariidae</taxon>
        <taxon>Pomacea</taxon>
    </lineage>
</organism>
<evidence type="ECO:0000256" key="3">
    <source>
        <dbReference type="ARBA" id="ARBA00022448"/>
    </source>
</evidence>
<feature type="disulfide bond" evidence="9">
    <location>
        <begin position="84"/>
        <end position="93"/>
    </location>
</feature>
<feature type="binding site" evidence="8">
    <location>
        <position position="23"/>
    </location>
    <ligand>
        <name>Na(+)</name>
        <dbReference type="ChEBI" id="CHEBI:29101"/>
        <label>1</label>
    </ligand>
</feature>
<feature type="transmembrane region" description="Helical" evidence="10">
    <location>
        <begin position="12"/>
        <end position="31"/>
    </location>
</feature>
<feature type="binding site" evidence="8">
    <location>
        <position position="350"/>
    </location>
    <ligand>
        <name>Na(+)</name>
        <dbReference type="ChEBI" id="CHEBI:29101"/>
        <label>1</label>
    </ligand>
</feature>
<dbReference type="Proteomes" id="UP000245119">
    <property type="component" value="Linkage Group LG3"/>
</dbReference>
<evidence type="ECO:0000256" key="7">
    <source>
        <dbReference type="ARBA" id="ARBA00023180"/>
    </source>
</evidence>
<keyword evidence="8" id="KW-0479">Metal-binding</keyword>
<dbReference type="GO" id="GO:0005886">
    <property type="term" value="C:plasma membrane"/>
    <property type="evidence" value="ECO:0007669"/>
    <property type="project" value="TreeGrafter"/>
</dbReference>
<feature type="transmembrane region" description="Helical" evidence="10">
    <location>
        <begin position="246"/>
        <end position="263"/>
    </location>
</feature>
<evidence type="ECO:0000313" key="11">
    <source>
        <dbReference type="EMBL" id="PVD34562.1"/>
    </source>
</evidence>
<evidence type="ECO:0000256" key="5">
    <source>
        <dbReference type="ARBA" id="ARBA00022989"/>
    </source>
</evidence>
<gene>
    <name evidence="11" type="ORF">C0Q70_05838</name>
</gene>
<dbReference type="PANTHER" id="PTHR11616">
    <property type="entry name" value="SODIUM/CHLORIDE DEPENDENT TRANSPORTER"/>
    <property type="match status" value="1"/>
</dbReference>